<accession>F8PQZ8</accession>
<evidence type="ECO:0000256" key="5">
    <source>
        <dbReference type="ARBA" id="ARBA00034808"/>
    </source>
</evidence>
<dbReference type="PANTHER" id="PTHR13710:SF105">
    <property type="entry name" value="ATP-DEPENDENT DNA HELICASE Q1"/>
    <property type="match status" value="1"/>
</dbReference>
<feature type="transmembrane region" description="Helical" evidence="6">
    <location>
        <begin position="74"/>
        <end position="92"/>
    </location>
</feature>
<feature type="domain" description="Helicase ATP-binding" evidence="7">
    <location>
        <begin position="1"/>
        <end position="107"/>
    </location>
</feature>
<dbReference type="GO" id="GO:0005737">
    <property type="term" value="C:cytoplasm"/>
    <property type="evidence" value="ECO:0007669"/>
    <property type="project" value="TreeGrafter"/>
</dbReference>
<dbReference type="EMBL" id="GL945477">
    <property type="protein sequence ID" value="EGO01655.1"/>
    <property type="molecule type" value="Genomic_DNA"/>
</dbReference>
<keyword evidence="2" id="KW-0238">DNA-binding</keyword>
<dbReference type="HOGENOM" id="CLU_2211577_0_0_1"/>
<dbReference type="OrthoDB" id="2499463at2759"/>
<dbReference type="SUPFAM" id="SSF52540">
    <property type="entry name" value="P-loop containing nucleoside triphosphate hydrolases"/>
    <property type="match status" value="1"/>
</dbReference>
<gene>
    <name evidence="8" type="ORF">SERLA73DRAFT_48605</name>
</gene>
<protein>
    <recommendedName>
        <fullName evidence="5">DNA 3'-5' helicase</fullName>
        <ecNumber evidence="5">5.6.2.4</ecNumber>
    </recommendedName>
</protein>
<comment type="catalytic activity">
    <reaction evidence="4">
        <text>Couples ATP hydrolysis with the unwinding of duplex DNA by translocating in the 3'-5' direction.</text>
        <dbReference type="EC" id="5.6.2.4"/>
    </reaction>
</comment>
<dbReference type="InterPro" id="IPR011545">
    <property type="entry name" value="DEAD/DEAH_box_helicase_dom"/>
</dbReference>
<evidence type="ECO:0000313" key="9">
    <source>
        <dbReference type="Proteomes" id="UP000008063"/>
    </source>
</evidence>
<dbReference type="Proteomes" id="UP000008063">
    <property type="component" value="Unassembled WGS sequence"/>
</dbReference>
<sequence>MKLTAVAVNGETYNQSLHQKQQYQVIITSPEMCLNHDPFQKALTCPNFAAQIAVVVIDKAHCIQLWGDNFRKDYSLLGALCALVPSYVPFLVTSATLPPLDLTYVCT</sequence>
<evidence type="ECO:0000256" key="6">
    <source>
        <dbReference type="SAM" id="Phobius"/>
    </source>
</evidence>
<dbReference type="GO" id="GO:0005694">
    <property type="term" value="C:chromosome"/>
    <property type="evidence" value="ECO:0007669"/>
    <property type="project" value="TreeGrafter"/>
</dbReference>
<dbReference type="GO" id="GO:0003677">
    <property type="term" value="F:DNA binding"/>
    <property type="evidence" value="ECO:0007669"/>
    <property type="project" value="UniProtKB-KW"/>
</dbReference>
<proteinExistence type="inferred from homology"/>
<keyword evidence="9" id="KW-1185">Reference proteome</keyword>
<dbReference type="GO" id="GO:0005524">
    <property type="term" value="F:ATP binding"/>
    <property type="evidence" value="ECO:0007669"/>
    <property type="project" value="InterPro"/>
</dbReference>
<dbReference type="Gene3D" id="3.40.50.300">
    <property type="entry name" value="P-loop containing nucleotide triphosphate hydrolases"/>
    <property type="match status" value="1"/>
</dbReference>
<evidence type="ECO:0000256" key="4">
    <source>
        <dbReference type="ARBA" id="ARBA00034617"/>
    </source>
</evidence>
<reference evidence="9" key="1">
    <citation type="journal article" date="2011" name="Science">
        <title>The plant cell wall-decomposing machinery underlies the functional diversity of forest fungi.</title>
        <authorList>
            <person name="Eastwood D.C."/>
            <person name="Floudas D."/>
            <person name="Binder M."/>
            <person name="Majcherczyk A."/>
            <person name="Schneider P."/>
            <person name="Aerts A."/>
            <person name="Asiegbu F.O."/>
            <person name="Baker S.E."/>
            <person name="Barry K."/>
            <person name="Bendiksby M."/>
            <person name="Blumentritt M."/>
            <person name="Coutinho P.M."/>
            <person name="Cullen D."/>
            <person name="de Vries R.P."/>
            <person name="Gathman A."/>
            <person name="Goodell B."/>
            <person name="Henrissat B."/>
            <person name="Ihrmark K."/>
            <person name="Kauserud H."/>
            <person name="Kohler A."/>
            <person name="LaButti K."/>
            <person name="Lapidus A."/>
            <person name="Lavin J.L."/>
            <person name="Lee Y.-H."/>
            <person name="Lindquist E."/>
            <person name="Lilly W."/>
            <person name="Lucas S."/>
            <person name="Morin E."/>
            <person name="Murat C."/>
            <person name="Oguiza J.A."/>
            <person name="Park J."/>
            <person name="Pisabarro A.G."/>
            <person name="Riley R."/>
            <person name="Rosling A."/>
            <person name="Salamov A."/>
            <person name="Schmidt O."/>
            <person name="Schmutz J."/>
            <person name="Skrede I."/>
            <person name="Stenlid J."/>
            <person name="Wiebenga A."/>
            <person name="Xie X."/>
            <person name="Kuees U."/>
            <person name="Hibbett D.S."/>
            <person name="Hoffmeister D."/>
            <person name="Hoegberg N."/>
            <person name="Martin F."/>
            <person name="Grigoriev I.V."/>
            <person name="Watkinson S.C."/>
        </authorList>
    </citation>
    <scope>NUCLEOTIDE SEQUENCE [LARGE SCALE GENOMIC DNA]</scope>
    <source>
        <strain evidence="9">strain S7.3</strain>
    </source>
</reference>
<dbReference type="PROSITE" id="PS51192">
    <property type="entry name" value="HELICASE_ATP_BIND_1"/>
    <property type="match status" value="1"/>
</dbReference>
<dbReference type="GO" id="GO:0009378">
    <property type="term" value="F:four-way junction helicase activity"/>
    <property type="evidence" value="ECO:0007669"/>
    <property type="project" value="TreeGrafter"/>
</dbReference>
<evidence type="ECO:0000256" key="3">
    <source>
        <dbReference type="ARBA" id="ARBA00023235"/>
    </source>
</evidence>
<dbReference type="STRING" id="936435.F8PQZ8"/>
<keyword evidence="6" id="KW-0472">Membrane</keyword>
<evidence type="ECO:0000256" key="1">
    <source>
        <dbReference type="ARBA" id="ARBA00005446"/>
    </source>
</evidence>
<keyword evidence="6" id="KW-0812">Transmembrane</keyword>
<evidence type="ECO:0000256" key="2">
    <source>
        <dbReference type="ARBA" id="ARBA00023125"/>
    </source>
</evidence>
<dbReference type="AlphaFoldDB" id="F8PQZ8"/>
<name>F8PQZ8_SERL3</name>
<organism evidence="9">
    <name type="scientific">Serpula lacrymans var. lacrymans (strain S7.3)</name>
    <name type="common">Dry rot fungus</name>
    <dbReference type="NCBI Taxonomy" id="936435"/>
    <lineage>
        <taxon>Eukaryota</taxon>
        <taxon>Fungi</taxon>
        <taxon>Dikarya</taxon>
        <taxon>Basidiomycota</taxon>
        <taxon>Agaricomycotina</taxon>
        <taxon>Agaricomycetes</taxon>
        <taxon>Agaricomycetidae</taxon>
        <taxon>Boletales</taxon>
        <taxon>Coniophorineae</taxon>
        <taxon>Serpulaceae</taxon>
        <taxon>Serpula</taxon>
    </lineage>
</organism>
<dbReference type="PANTHER" id="PTHR13710">
    <property type="entry name" value="DNA HELICASE RECQ FAMILY MEMBER"/>
    <property type="match status" value="1"/>
</dbReference>
<evidence type="ECO:0000313" key="8">
    <source>
        <dbReference type="EMBL" id="EGO01655.1"/>
    </source>
</evidence>
<keyword evidence="6" id="KW-1133">Transmembrane helix</keyword>
<comment type="similarity">
    <text evidence="1">Belongs to the helicase family. RecQ subfamily.</text>
</comment>
<dbReference type="Pfam" id="PF00270">
    <property type="entry name" value="DEAD"/>
    <property type="match status" value="1"/>
</dbReference>
<dbReference type="OMA" id="AHTIIEW"/>
<dbReference type="InterPro" id="IPR027417">
    <property type="entry name" value="P-loop_NTPase"/>
</dbReference>
<dbReference type="GO" id="GO:0043138">
    <property type="term" value="F:3'-5' DNA helicase activity"/>
    <property type="evidence" value="ECO:0007669"/>
    <property type="project" value="UniProtKB-EC"/>
</dbReference>
<dbReference type="GO" id="GO:0000724">
    <property type="term" value="P:double-strand break repair via homologous recombination"/>
    <property type="evidence" value="ECO:0007669"/>
    <property type="project" value="TreeGrafter"/>
</dbReference>
<evidence type="ECO:0000259" key="7">
    <source>
        <dbReference type="PROSITE" id="PS51192"/>
    </source>
</evidence>
<keyword evidence="3" id="KW-0413">Isomerase</keyword>
<dbReference type="EC" id="5.6.2.4" evidence="5"/>
<dbReference type="InParanoid" id="F8PQZ8"/>
<dbReference type="InterPro" id="IPR014001">
    <property type="entry name" value="Helicase_ATP-bd"/>
</dbReference>